<keyword evidence="11" id="KW-1185">Reference proteome</keyword>
<dbReference type="EnsemblMetazoa" id="SMAR015740-RA">
    <property type="protein sequence ID" value="SMAR015740-PA"/>
    <property type="gene ID" value="SMAR015740"/>
</dbReference>
<feature type="repeat" description="WD" evidence="6">
    <location>
        <begin position="386"/>
        <end position="427"/>
    </location>
</feature>
<dbReference type="InterPro" id="IPR020472">
    <property type="entry name" value="WD40_PAC1"/>
</dbReference>
<dbReference type="Proteomes" id="UP000014500">
    <property type="component" value="Unassembled WGS sequence"/>
</dbReference>
<evidence type="ECO:0000256" key="3">
    <source>
        <dbReference type="ARBA" id="ARBA00022574"/>
    </source>
</evidence>
<organism evidence="10 11">
    <name type="scientific">Strigamia maritima</name>
    <name type="common">European centipede</name>
    <name type="synonym">Geophilus maritimus</name>
    <dbReference type="NCBI Taxonomy" id="126957"/>
    <lineage>
        <taxon>Eukaryota</taxon>
        <taxon>Metazoa</taxon>
        <taxon>Ecdysozoa</taxon>
        <taxon>Arthropoda</taxon>
        <taxon>Myriapoda</taxon>
        <taxon>Chilopoda</taxon>
        <taxon>Pleurostigmophora</taxon>
        <taxon>Geophilomorpha</taxon>
        <taxon>Linotaeniidae</taxon>
        <taxon>Strigamia</taxon>
    </lineage>
</organism>
<dbReference type="PhylomeDB" id="T1JPG3"/>
<feature type="domain" description="WDR36/Utp21 C-terminal" evidence="9">
    <location>
        <begin position="855"/>
        <end position="1000"/>
    </location>
</feature>
<evidence type="ECO:0000259" key="9">
    <source>
        <dbReference type="Pfam" id="PF04192"/>
    </source>
</evidence>
<evidence type="ECO:0000256" key="5">
    <source>
        <dbReference type="ARBA" id="ARBA00023242"/>
    </source>
</evidence>
<dbReference type="InterPro" id="IPR001680">
    <property type="entry name" value="WD40_rpt"/>
</dbReference>
<dbReference type="FunFam" id="2.130.10.10:FF:000216">
    <property type="entry name" value="Periodic tryptophan protein 2 homolog"/>
    <property type="match status" value="1"/>
</dbReference>
<evidence type="ECO:0000259" key="8">
    <source>
        <dbReference type="Pfam" id="PF04003"/>
    </source>
</evidence>
<keyword evidence="5" id="KW-0539">Nucleus</keyword>
<dbReference type="Pfam" id="PF04003">
    <property type="entry name" value="Utp12"/>
    <property type="match status" value="1"/>
</dbReference>
<dbReference type="PROSITE" id="PS50294">
    <property type="entry name" value="WD_REPEATS_REGION"/>
    <property type="match status" value="3"/>
</dbReference>
<evidence type="ECO:0000256" key="7">
    <source>
        <dbReference type="SAM" id="MobiDB-lite"/>
    </source>
</evidence>
<dbReference type="Gene3D" id="2.130.10.10">
    <property type="entry name" value="YVTN repeat-like/Quinoprotein amine dehydrogenase"/>
    <property type="match status" value="3"/>
</dbReference>
<dbReference type="PRINTS" id="PR00320">
    <property type="entry name" value="GPROTEINBRPT"/>
</dbReference>
<dbReference type="InterPro" id="IPR015943">
    <property type="entry name" value="WD40/YVTN_repeat-like_dom_sf"/>
</dbReference>
<dbReference type="STRING" id="126957.T1JPG3"/>
<dbReference type="InterPro" id="IPR036322">
    <property type="entry name" value="WD40_repeat_dom_sf"/>
</dbReference>
<keyword evidence="4" id="KW-0677">Repeat</keyword>
<evidence type="ECO:0000256" key="6">
    <source>
        <dbReference type="PROSITE-ProRule" id="PRU00221"/>
    </source>
</evidence>
<evidence type="ECO:0000313" key="11">
    <source>
        <dbReference type="Proteomes" id="UP000014500"/>
    </source>
</evidence>
<dbReference type="InterPro" id="IPR011047">
    <property type="entry name" value="Quinoprotein_ADH-like_sf"/>
</dbReference>
<sequence length="1006" mass="113632">MFNYKFSSLLGSVYRKGNVIFSNDGNVVISPVGNRITLFDLKNNTSQTLPFEGRFNLTCLALDTYGTNLIAVNEEGDASFIDLESRTVVGTHRFNKKIRAIQFSPDGRYYAVTKDNFVTVFKAPNIHGHFTIDRIIKDFYDETVCFDWTSDSRFLAVGSKSMTTRVYSIEKFINFPLCITLAGHNDSIKGCFFKKNSMDIYTVSRNGQVCIWTCSAGFDGLIQKTKAQLAQNNGKEFEIENVFYKRKARQYLGDLVRKQGRDVYLSAVDYSKEMNILVSGFSNGSFFLHEMPEVKLLYPFCIEDQLLISSISINKSGDWIALACPTLGQLVVWEWQSESYVMNQQGHVNSMRCLAYSPNGLRLATGGDDSKVKLWDTVSGLCFKTFSEHTASITGLVFSKNGKFVVSSSLDGTVRAFDFERYRNFRTFMNESKITQFSCVTMDPSCEFVCAGAQDSFEIFVWSVKNGRLLEILSGHSGPVSSLAFSPTQTVLASGSWDKTVRFWDVFENKENREIITMTSDVLAVAYRPDGKELAVATLDAQITFFEIPTLDQTGSIEGRNDLGSGRRDTDLVTPKSVLKGKAFTTICYSADGSIILAAGQSKNVCIYSCEDKVLMKKFEISQNRSFDGMDEKMGEFGNLDLVEKRDDADDDEPKTHTLPGATKGDMASRTFKPEVRVTGIIFSPTGRCWAATTTEGLLIYSLDDTYIFNPFELEVEITPVTIREKLKIHDYSTAITHALRLNEMNLIVEVVERIPEDKISFFAQSLDLKYVDRFLNFLALYLETSNNLGLCIKWISSMLVAHTVSLTSQAVSTRPTNLLLLKNLTVKYSFYRDVCDSNKYMIEYILQQGKLRRKNREQTEKTEKMEETSIDDLCLALYDFSELEKMIREVDDEQYHLVIDELKKTSCPAGISVITSLESRESAVKFLKVITAALNSNLNYNLVQSYLGLFLQIHWDAVANNIADDKEFLPVVQNLSIAQKGSWEKIQKEFRQSLCLIRLIINPLL</sequence>
<dbReference type="SUPFAM" id="SSF50998">
    <property type="entry name" value="Quinoprotein alcohol dehydrogenase-like"/>
    <property type="match status" value="1"/>
</dbReference>
<feature type="repeat" description="WD" evidence="6">
    <location>
        <begin position="473"/>
        <end position="514"/>
    </location>
</feature>
<evidence type="ECO:0000256" key="1">
    <source>
        <dbReference type="ARBA" id="ARBA00004604"/>
    </source>
</evidence>
<keyword evidence="3 6" id="KW-0853">WD repeat</keyword>
<dbReference type="GO" id="GO:0034388">
    <property type="term" value="C:Pwp2p-containing subcomplex of 90S preribosome"/>
    <property type="evidence" value="ECO:0007669"/>
    <property type="project" value="TreeGrafter"/>
</dbReference>
<accession>T1JPG3</accession>
<dbReference type="GO" id="GO:0000028">
    <property type="term" value="P:ribosomal small subunit assembly"/>
    <property type="evidence" value="ECO:0007669"/>
    <property type="project" value="TreeGrafter"/>
</dbReference>
<protein>
    <submittedName>
        <fullName evidence="10">Uncharacterized protein</fullName>
    </submittedName>
</protein>
<feature type="region of interest" description="Disordered" evidence="7">
    <location>
        <begin position="645"/>
        <end position="667"/>
    </location>
</feature>
<dbReference type="OMA" id="VYEWQSE"/>
<evidence type="ECO:0000256" key="4">
    <source>
        <dbReference type="ARBA" id="ARBA00022737"/>
    </source>
</evidence>
<comment type="subcellular location">
    <subcellularLocation>
        <location evidence="1">Nucleus</location>
        <location evidence="1">Nucleolus</location>
    </subcellularLocation>
</comment>
<dbReference type="EMBL" id="JH431912">
    <property type="status" value="NOT_ANNOTATED_CDS"/>
    <property type="molecule type" value="Genomic_DNA"/>
</dbReference>
<dbReference type="SMART" id="SM00320">
    <property type="entry name" value="WD40"/>
    <property type="match status" value="11"/>
</dbReference>
<feature type="domain" description="Small-subunit processome Utp12" evidence="8">
    <location>
        <begin position="743"/>
        <end position="848"/>
    </location>
</feature>
<dbReference type="InterPro" id="IPR027145">
    <property type="entry name" value="PWP2"/>
</dbReference>
<dbReference type="InterPro" id="IPR007148">
    <property type="entry name" value="SSU_processome_Utp12"/>
</dbReference>
<dbReference type="GO" id="GO:0000462">
    <property type="term" value="P:maturation of SSU-rRNA from tricistronic rRNA transcript (SSU-rRNA, 5.8S rRNA, LSU-rRNA)"/>
    <property type="evidence" value="ECO:0007669"/>
    <property type="project" value="TreeGrafter"/>
</dbReference>
<dbReference type="GO" id="GO:0032040">
    <property type="term" value="C:small-subunit processome"/>
    <property type="evidence" value="ECO:0007669"/>
    <property type="project" value="InterPro"/>
</dbReference>
<dbReference type="PANTHER" id="PTHR19858:SF0">
    <property type="entry name" value="PERIODIC TRYPTOPHAN PROTEIN 2 HOMOLOG"/>
    <property type="match status" value="1"/>
</dbReference>
<dbReference type="InterPro" id="IPR007319">
    <property type="entry name" value="WDR36/Utp21_C"/>
</dbReference>
<dbReference type="Pfam" id="PF00400">
    <property type="entry name" value="WD40"/>
    <property type="match status" value="4"/>
</dbReference>
<name>T1JPG3_STRMM</name>
<dbReference type="SUPFAM" id="SSF50978">
    <property type="entry name" value="WD40 repeat-like"/>
    <property type="match status" value="2"/>
</dbReference>
<evidence type="ECO:0000313" key="10">
    <source>
        <dbReference type="EnsemblMetazoa" id="SMAR015740-PA"/>
    </source>
</evidence>
<dbReference type="Pfam" id="PF04192">
    <property type="entry name" value="Utp21"/>
    <property type="match status" value="1"/>
</dbReference>
<dbReference type="AlphaFoldDB" id="T1JPG3"/>
<dbReference type="PROSITE" id="PS00678">
    <property type="entry name" value="WD_REPEATS_1"/>
    <property type="match status" value="1"/>
</dbReference>
<reference evidence="10" key="2">
    <citation type="submission" date="2015-02" db="UniProtKB">
        <authorList>
            <consortium name="EnsemblMetazoa"/>
        </authorList>
    </citation>
    <scope>IDENTIFICATION</scope>
</reference>
<feature type="repeat" description="WD" evidence="6">
    <location>
        <begin position="344"/>
        <end position="385"/>
    </location>
</feature>
<dbReference type="PROSITE" id="PS50082">
    <property type="entry name" value="WD_REPEATS_2"/>
    <property type="match status" value="3"/>
</dbReference>
<reference evidence="11" key="1">
    <citation type="submission" date="2011-05" db="EMBL/GenBank/DDBJ databases">
        <authorList>
            <person name="Richards S.R."/>
            <person name="Qu J."/>
            <person name="Jiang H."/>
            <person name="Jhangiani S.N."/>
            <person name="Agravi P."/>
            <person name="Goodspeed R."/>
            <person name="Gross S."/>
            <person name="Mandapat C."/>
            <person name="Jackson L."/>
            <person name="Mathew T."/>
            <person name="Pu L."/>
            <person name="Thornton R."/>
            <person name="Saada N."/>
            <person name="Wilczek-Boney K.B."/>
            <person name="Lee S."/>
            <person name="Kovar C."/>
            <person name="Wu Y."/>
            <person name="Scherer S.E."/>
            <person name="Worley K.C."/>
            <person name="Muzny D.M."/>
            <person name="Gibbs R."/>
        </authorList>
    </citation>
    <scope>NUCLEOTIDE SEQUENCE</scope>
    <source>
        <strain evidence="11">Brora</strain>
    </source>
</reference>
<dbReference type="PANTHER" id="PTHR19858">
    <property type="entry name" value="WD40 REPEAT PROTEIN"/>
    <property type="match status" value="1"/>
</dbReference>
<proteinExistence type="inferred from homology"/>
<dbReference type="HOGENOM" id="CLU_010458_0_0_1"/>
<comment type="similarity">
    <text evidence="2">Belongs to the WD repeat PWP2 family.</text>
</comment>
<dbReference type="eggNOG" id="KOG0291">
    <property type="taxonomic scope" value="Eukaryota"/>
</dbReference>
<dbReference type="CDD" id="cd00200">
    <property type="entry name" value="WD40"/>
    <property type="match status" value="1"/>
</dbReference>
<evidence type="ECO:0000256" key="2">
    <source>
        <dbReference type="ARBA" id="ARBA00010226"/>
    </source>
</evidence>
<dbReference type="InterPro" id="IPR019775">
    <property type="entry name" value="WD40_repeat_CS"/>
</dbReference>